<protein>
    <submittedName>
        <fullName evidence="2">Uncharacterized protein</fullName>
    </submittedName>
</protein>
<sequence>MHPQAAYKKQEQADRAGHTGQQISIMGARGGGTHGPIISVPQMTQMQGLRELAGDPRRS</sequence>
<dbReference type="EMBL" id="OKRB01000103">
    <property type="protein sequence ID" value="SPE24469.1"/>
    <property type="molecule type" value="Genomic_DNA"/>
</dbReference>
<evidence type="ECO:0000256" key="1">
    <source>
        <dbReference type="SAM" id="MobiDB-lite"/>
    </source>
</evidence>
<organism evidence="2 3">
    <name type="scientific">Candidatus Sulfuritelmatomonas gaucii</name>
    <dbReference type="NCBI Taxonomy" id="2043161"/>
    <lineage>
        <taxon>Bacteria</taxon>
        <taxon>Pseudomonadati</taxon>
        <taxon>Acidobacteriota</taxon>
        <taxon>Terriglobia</taxon>
        <taxon>Terriglobales</taxon>
        <taxon>Acidobacteriaceae</taxon>
        <taxon>Candidatus Sulfuritelmatomonas</taxon>
    </lineage>
</organism>
<evidence type="ECO:0000313" key="2">
    <source>
        <dbReference type="EMBL" id="SPE24469.1"/>
    </source>
</evidence>
<reference evidence="3" key="1">
    <citation type="submission" date="2018-02" db="EMBL/GenBank/DDBJ databases">
        <authorList>
            <person name="Hausmann B."/>
        </authorList>
    </citation>
    <scope>NUCLEOTIDE SEQUENCE [LARGE SCALE GENOMIC DNA]</scope>
    <source>
        <strain evidence="3">Peat soil MAG SbA5</strain>
    </source>
</reference>
<dbReference type="Proteomes" id="UP000239735">
    <property type="component" value="Unassembled WGS sequence"/>
</dbReference>
<accession>A0A2N9LMI1</accession>
<feature type="compositionally biased region" description="Basic and acidic residues" evidence="1">
    <location>
        <begin position="8"/>
        <end position="17"/>
    </location>
</feature>
<dbReference type="AlphaFoldDB" id="A0A2N9LMI1"/>
<proteinExistence type="predicted"/>
<gene>
    <name evidence="2" type="ORF">SBA5_450087</name>
</gene>
<name>A0A2N9LMI1_9BACT</name>
<evidence type="ECO:0000313" key="3">
    <source>
        <dbReference type="Proteomes" id="UP000239735"/>
    </source>
</evidence>
<feature type="region of interest" description="Disordered" evidence="1">
    <location>
        <begin position="1"/>
        <end position="59"/>
    </location>
</feature>